<protein>
    <submittedName>
        <fullName evidence="2">Pyridoxamine 5'-phosphate oxidase family protein</fullName>
    </submittedName>
</protein>
<dbReference type="InterPro" id="IPR012349">
    <property type="entry name" value="Split_barrel_FMN-bd"/>
</dbReference>
<dbReference type="Proteomes" id="UP000434342">
    <property type="component" value="Unassembled WGS sequence"/>
</dbReference>
<sequence>MGGRMVNYDEAAAHWQAREKDAARMPEAELQDAMEKFVESHRVCALASASSDGSLVRNTPIEYEWFDGAFWMFSEGGLKFRALATNKRVCLAIFDPDPTFGHLAGMQVTGTAEVLEPFGPDYLAACEHKGIPTDRLRALPFTMMVIRVQPTRVDMLCSAFKDGGYDVRQWMEL</sequence>
<dbReference type="EMBL" id="VUND01000001">
    <property type="protein sequence ID" value="MST60176.1"/>
    <property type="molecule type" value="Genomic_DNA"/>
</dbReference>
<dbReference type="SUPFAM" id="SSF50475">
    <property type="entry name" value="FMN-binding split barrel"/>
    <property type="match status" value="1"/>
</dbReference>
<proteinExistence type="predicted"/>
<evidence type="ECO:0000313" key="2">
    <source>
        <dbReference type="EMBL" id="MST60176.1"/>
    </source>
</evidence>
<gene>
    <name evidence="2" type="ORF">FYJ69_04520</name>
</gene>
<accession>A0A6N7X6K7</accession>
<feature type="domain" description="Pyridoxamine 5'-phosphate oxidase N-terminal" evidence="1">
    <location>
        <begin position="30"/>
        <end position="153"/>
    </location>
</feature>
<reference evidence="2 3" key="1">
    <citation type="submission" date="2019-08" db="EMBL/GenBank/DDBJ databases">
        <title>In-depth cultivation of the pig gut microbiome towards novel bacterial diversity and tailored functional studies.</title>
        <authorList>
            <person name="Wylensek D."/>
            <person name="Hitch T.C.A."/>
            <person name="Clavel T."/>
        </authorList>
    </citation>
    <scope>NUCLEOTIDE SEQUENCE [LARGE SCALE GENOMIC DNA]</scope>
    <source>
        <strain evidence="2 3">WB01_CNA04</strain>
    </source>
</reference>
<evidence type="ECO:0000313" key="3">
    <source>
        <dbReference type="Proteomes" id="UP000434342"/>
    </source>
</evidence>
<organism evidence="2 3">
    <name type="scientific">Parafannyhessea umbonata</name>
    <dbReference type="NCBI Taxonomy" id="604330"/>
    <lineage>
        <taxon>Bacteria</taxon>
        <taxon>Bacillati</taxon>
        <taxon>Actinomycetota</taxon>
        <taxon>Coriobacteriia</taxon>
        <taxon>Coriobacteriales</taxon>
        <taxon>Atopobiaceae</taxon>
        <taxon>Parafannyhessea</taxon>
    </lineage>
</organism>
<name>A0A6N7X6K7_9ACTN</name>
<evidence type="ECO:0000259" key="1">
    <source>
        <dbReference type="Pfam" id="PF01243"/>
    </source>
</evidence>
<dbReference type="InterPro" id="IPR011576">
    <property type="entry name" value="Pyridox_Oxase_N"/>
</dbReference>
<dbReference type="Pfam" id="PF01243">
    <property type="entry name" value="PNPOx_N"/>
    <property type="match status" value="1"/>
</dbReference>
<comment type="caution">
    <text evidence="2">The sequence shown here is derived from an EMBL/GenBank/DDBJ whole genome shotgun (WGS) entry which is preliminary data.</text>
</comment>
<dbReference type="AlphaFoldDB" id="A0A6N7X6K7"/>
<dbReference type="Gene3D" id="2.30.110.10">
    <property type="entry name" value="Electron Transport, Fmn-binding Protein, Chain A"/>
    <property type="match status" value="1"/>
</dbReference>